<sequence length="173" mass="19609">MIECNPTKYPMEAKLHVGKDEFGTPVDSTDYRRVIGCLRYLTHTRPDLMYVVGMYVVGIASSWEAEFMAATGGAACQGIWLAGLSHELTRVDLRPVRLYVDNKSADLMKNPVFHGRSKHSNMRFHFIRDCVERGEISVAYVRSEEQRADILTKALPKLKFAEMRKLLGVKDLG</sequence>
<dbReference type="Proteomes" id="UP001055811">
    <property type="component" value="Linkage Group LG06"/>
</dbReference>
<reference evidence="2" key="1">
    <citation type="journal article" date="2022" name="Mol. Ecol. Resour.">
        <title>The genomes of chicory, endive, great burdock and yacon provide insights into Asteraceae palaeo-polyploidization history and plant inulin production.</title>
        <authorList>
            <person name="Fan W."/>
            <person name="Wang S."/>
            <person name="Wang H."/>
            <person name="Wang A."/>
            <person name="Jiang F."/>
            <person name="Liu H."/>
            <person name="Zhao H."/>
            <person name="Xu D."/>
            <person name="Zhang Y."/>
        </authorList>
    </citation>
    <scope>NUCLEOTIDE SEQUENCE [LARGE SCALE GENOMIC DNA]</scope>
    <source>
        <strain evidence="2">cv. Punajuju</strain>
    </source>
</reference>
<keyword evidence="2" id="KW-1185">Reference proteome</keyword>
<accession>A0ACB9BS29</accession>
<proteinExistence type="predicted"/>
<evidence type="ECO:0000313" key="1">
    <source>
        <dbReference type="EMBL" id="KAI3724748.1"/>
    </source>
</evidence>
<reference evidence="1 2" key="2">
    <citation type="journal article" date="2022" name="Mol. Ecol. Resour.">
        <title>The genomes of chicory, endive, great burdock and yacon provide insights into Asteraceae paleo-polyploidization history and plant inulin production.</title>
        <authorList>
            <person name="Fan W."/>
            <person name="Wang S."/>
            <person name="Wang H."/>
            <person name="Wang A."/>
            <person name="Jiang F."/>
            <person name="Liu H."/>
            <person name="Zhao H."/>
            <person name="Xu D."/>
            <person name="Zhang Y."/>
        </authorList>
    </citation>
    <scope>NUCLEOTIDE SEQUENCE [LARGE SCALE GENOMIC DNA]</scope>
    <source>
        <strain evidence="2">cv. Punajuju</strain>
        <tissue evidence="1">Leaves</tissue>
    </source>
</reference>
<evidence type="ECO:0000313" key="2">
    <source>
        <dbReference type="Proteomes" id="UP001055811"/>
    </source>
</evidence>
<gene>
    <name evidence="1" type="ORF">L2E82_36536</name>
</gene>
<organism evidence="1 2">
    <name type="scientific">Cichorium intybus</name>
    <name type="common">Chicory</name>
    <dbReference type="NCBI Taxonomy" id="13427"/>
    <lineage>
        <taxon>Eukaryota</taxon>
        <taxon>Viridiplantae</taxon>
        <taxon>Streptophyta</taxon>
        <taxon>Embryophyta</taxon>
        <taxon>Tracheophyta</taxon>
        <taxon>Spermatophyta</taxon>
        <taxon>Magnoliopsida</taxon>
        <taxon>eudicotyledons</taxon>
        <taxon>Gunneridae</taxon>
        <taxon>Pentapetalae</taxon>
        <taxon>asterids</taxon>
        <taxon>campanulids</taxon>
        <taxon>Asterales</taxon>
        <taxon>Asteraceae</taxon>
        <taxon>Cichorioideae</taxon>
        <taxon>Cichorieae</taxon>
        <taxon>Cichoriinae</taxon>
        <taxon>Cichorium</taxon>
    </lineage>
</organism>
<name>A0ACB9BS29_CICIN</name>
<comment type="caution">
    <text evidence="1">The sequence shown here is derived from an EMBL/GenBank/DDBJ whole genome shotgun (WGS) entry which is preliminary data.</text>
</comment>
<dbReference type="EMBL" id="CM042014">
    <property type="protein sequence ID" value="KAI3724748.1"/>
    <property type="molecule type" value="Genomic_DNA"/>
</dbReference>
<protein>
    <submittedName>
        <fullName evidence="1">Uncharacterized protein</fullName>
    </submittedName>
</protein>